<dbReference type="GO" id="GO:0035438">
    <property type="term" value="F:cyclic-di-GMP binding"/>
    <property type="evidence" value="ECO:0007669"/>
    <property type="project" value="InterPro"/>
</dbReference>
<dbReference type="InterPro" id="IPR009875">
    <property type="entry name" value="PilZ_domain"/>
</dbReference>
<dbReference type="AlphaFoldDB" id="A0A081C703"/>
<feature type="domain" description="PilZ" evidence="1">
    <location>
        <begin position="3"/>
        <end position="97"/>
    </location>
</feature>
<evidence type="ECO:0000313" key="3">
    <source>
        <dbReference type="Proteomes" id="UP000030661"/>
    </source>
</evidence>
<dbReference type="Proteomes" id="UP000030661">
    <property type="component" value="Unassembled WGS sequence"/>
</dbReference>
<dbReference type="EMBL" id="DF820473">
    <property type="protein sequence ID" value="GAK60358.1"/>
    <property type="molecule type" value="Genomic_DNA"/>
</dbReference>
<protein>
    <recommendedName>
        <fullName evidence="1">PilZ domain-containing protein</fullName>
    </recommendedName>
</protein>
<keyword evidence="3" id="KW-1185">Reference proteome</keyword>
<evidence type="ECO:0000259" key="1">
    <source>
        <dbReference type="Pfam" id="PF07238"/>
    </source>
</evidence>
<organism evidence="2">
    <name type="scientific">Vecturithrix granuli</name>
    <dbReference type="NCBI Taxonomy" id="1499967"/>
    <lineage>
        <taxon>Bacteria</taxon>
        <taxon>Candidatus Moduliflexota</taxon>
        <taxon>Candidatus Vecturitrichia</taxon>
        <taxon>Candidatus Vecturitrichales</taxon>
        <taxon>Candidatus Vecturitrichaceae</taxon>
        <taxon>Candidatus Vecturithrix</taxon>
    </lineage>
</organism>
<gene>
    <name evidence="2" type="ORF">U27_00249</name>
</gene>
<dbReference type="Gene3D" id="2.40.10.220">
    <property type="entry name" value="predicted glycosyltransferase like domains"/>
    <property type="match status" value="1"/>
</dbReference>
<sequence>MEERRKYGRTATQAFIRFYEESGNIEHPEYRRGVVKDYSIGGLRIVTEKPLSKGSVVVIEIPLETETQEIKIIQIHGVVRWVQECAGRHAMGIELFEFKESGDEDFIKWMSRL</sequence>
<dbReference type="SUPFAM" id="SSF141371">
    <property type="entry name" value="PilZ domain-like"/>
    <property type="match status" value="1"/>
</dbReference>
<proteinExistence type="predicted"/>
<dbReference type="HOGENOM" id="CLU_168851_0_0_0"/>
<evidence type="ECO:0000313" key="2">
    <source>
        <dbReference type="EMBL" id="GAK60358.1"/>
    </source>
</evidence>
<reference evidence="2" key="1">
    <citation type="journal article" date="2015" name="PeerJ">
        <title>First genomic representation of candidate bacterial phylum KSB3 points to enhanced environmental sensing as a trigger of wastewater bulking.</title>
        <authorList>
            <person name="Sekiguchi Y."/>
            <person name="Ohashi A."/>
            <person name="Parks D.H."/>
            <person name="Yamauchi T."/>
            <person name="Tyson G.W."/>
            <person name="Hugenholtz P."/>
        </authorList>
    </citation>
    <scope>NUCLEOTIDE SEQUENCE [LARGE SCALE GENOMIC DNA]</scope>
</reference>
<accession>A0A081C703</accession>
<name>A0A081C703_VECG1</name>
<dbReference type="Pfam" id="PF07238">
    <property type="entry name" value="PilZ"/>
    <property type="match status" value="1"/>
</dbReference>